<sequence>MLTDVMVRQAKVTGSPYTIADFDGLYLHISAIGTKAWYFRYTWLDQRARLSLGSYPELSLREARELRDQARALIAKGINPRLDRKQKRQATKLAGENTFMAVYEKWMEHRQLTLEEGRQSSLSQIRRVFKKDVFPHLKRLTIYEITRPILLEIIGRIEKRESLSVAEKVRTWFKQLFDYAMVVIPAMETNPANDLHVVAVPLPPVEHNPFLRMQELPEFLQTMRKYPGMLKTQLAIRLLLLTGVRTGELRLATPDQFDLDRGLWIIPVMSLKQRKMLTRKKRRSVADIPPYIVPLSVQAIELVQHMLDAFKPAQKYLFPGVKRISEKMSENTVNKAIKILGYDGRLTGHGIRATISTALNELGYPKVWVDSQLSHADPNRISATYNHAEYVEQRRVMMQDWADRLDLFEQNQVQLASMHLTIHLQGLPTIAGQEVTPLPTPGQHAPIMLVAPSNQSMPTITPSTQRLSSVEMPEYAKPKLSELQRERLKVLEVFEGPDNLVVADYARLAGKSRRWITYEIQAGNLLSIQLGNRGQRVPVWQLEPLKRELVQTVLKQLPRGVDTWDIYHALQRPLEALGGCWPLDAVTPDKVKEIARLVVEQCSPQDEPALPSAYPLLARHRLHEMETVSRSRSSEVAHAKALTNE</sequence>
<dbReference type="InterPro" id="IPR044068">
    <property type="entry name" value="CB"/>
</dbReference>
<evidence type="ECO:0000313" key="9">
    <source>
        <dbReference type="Proteomes" id="UP000278006"/>
    </source>
</evidence>
<evidence type="ECO:0000256" key="1">
    <source>
        <dbReference type="ARBA" id="ARBA00008857"/>
    </source>
</evidence>
<dbReference type="InterPro" id="IPR038488">
    <property type="entry name" value="Integrase_DNA-bd_sf"/>
</dbReference>
<dbReference type="PROSITE" id="PS51898">
    <property type="entry name" value="TYR_RECOMBINASE"/>
    <property type="match status" value="1"/>
</dbReference>
<evidence type="ECO:0000313" key="8">
    <source>
        <dbReference type="EMBL" id="RMX06743.1"/>
    </source>
</evidence>
<evidence type="ECO:0000256" key="4">
    <source>
        <dbReference type="ARBA" id="ARBA00023172"/>
    </source>
</evidence>
<dbReference type="OrthoDB" id="9775880at2"/>
<evidence type="ECO:0000256" key="2">
    <source>
        <dbReference type="ARBA" id="ARBA00022908"/>
    </source>
</evidence>
<dbReference type="PANTHER" id="PTHR30629">
    <property type="entry name" value="PROPHAGE INTEGRASE"/>
    <property type="match status" value="1"/>
</dbReference>
<protein>
    <submittedName>
        <fullName evidence="8">DUF4102 domain-containing protein</fullName>
    </submittedName>
</protein>
<dbReference type="PROSITE" id="PS51900">
    <property type="entry name" value="CB"/>
    <property type="match status" value="1"/>
</dbReference>
<proteinExistence type="inferred from homology"/>
<dbReference type="PANTHER" id="PTHR30629:SF2">
    <property type="entry name" value="PROPHAGE INTEGRASE INTS-RELATED"/>
    <property type="match status" value="1"/>
</dbReference>
<dbReference type="AlphaFoldDB" id="A0A3M6QUV2"/>
<accession>A0A3M6QUV2</accession>
<dbReference type="Proteomes" id="UP000278006">
    <property type="component" value="Unassembled WGS sequence"/>
</dbReference>
<dbReference type="EMBL" id="RDQO01000002">
    <property type="protein sequence ID" value="RMX06743.1"/>
    <property type="molecule type" value="Genomic_DNA"/>
</dbReference>
<keyword evidence="3 5" id="KW-0238">DNA-binding</keyword>
<dbReference type="SUPFAM" id="SSF56349">
    <property type="entry name" value="DNA breaking-rejoining enzymes"/>
    <property type="match status" value="1"/>
</dbReference>
<dbReference type="InterPro" id="IPR002104">
    <property type="entry name" value="Integrase_catalytic"/>
</dbReference>
<feature type="domain" description="Core-binding (CB)" evidence="7">
    <location>
        <begin position="97"/>
        <end position="181"/>
    </location>
</feature>
<comment type="similarity">
    <text evidence="1">Belongs to the 'phage' integrase family.</text>
</comment>
<dbReference type="RefSeq" id="WP_122228611.1">
    <property type="nucleotide sequence ID" value="NZ_RDQO01000002.1"/>
</dbReference>
<organism evidence="8 9">
    <name type="scientific">Corticibacter populi</name>
    <dbReference type="NCBI Taxonomy" id="1550736"/>
    <lineage>
        <taxon>Bacteria</taxon>
        <taxon>Pseudomonadati</taxon>
        <taxon>Pseudomonadota</taxon>
        <taxon>Betaproteobacteria</taxon>
        <taxon>Burkholderiales</taxon>
        <taxon>Comamonadaceae</taxon>
        <taxon>Corticibacter</taxon>
    </lineage>
</organism>
<evidence type="ECO:0000256" key="3">
    <source>
        <dbReference type="ARBA" id="ARBA00023125"/>
    </source>
</evidence>
<dbReference type="Pfam" id="PF13356">
    <property type="entry name" value="Arm-DNA-bind_3"/>
    <property type="match status" value="1"/>
</dbReference>
<dbReference type="Pfam" id="PF22022">
    <property type="entry name" value="Phage_int_M"/>
    <property type="match status" value="1"/>
</dbReference>
<dbReference type="Gene3D" id="1.10.443.10">
    <property type="entry name" value="Intergrase catalytic core"/>
    <property type="match status" value="1"/>
</dbReference>
<dbReference type="InterPro" id="IPR013762">
    <property type="entry name" value="Integrase-like_cat_sf"/>
</dbReference>
<dbReference type="InterPro" id="IPR011010">
    <property type="entry name" value="DNA_brk_join_enz"/>
</dbReference>
<dbReference type="GO" id="GO:0015074">
    <property type="term" value="P:DNA integration"/>
    <property type="evidence" value="ECO:0007669"/>
    <property type="project" value="UniProtKB-KW"/>
</dbReference>
<evidence type="ECO:0000259" key="6">
    <source>
        <dbReference type="PROSITE" id="PS51898"/>
    </source>
</evidence>
<reference evidence="8 9" key="1">
    <citation type="submission" date="2018-10" db="EMBL/GenBank/DDBJ databases">
        <title>Draft genome of Cortibacter populi DSM10536.</title>
        <authorList>
            <person name="Bernier A.-M."/>
            <person name="Bernard K."/>
        </authorList>
    </citation>
    <scope>NUCLEOTIDE SEQUENCE [LARGE SCALE GENOMIC DNA]</scope>
    <source>
        <strain evidence="8 9">DSM 105136</strain>
    </source>
</reference>
<evidence type="ECO:0000259" key="7">
    <source>
        <dbReference type="PROSITE" id="PS51900"/>
    </source>
</evidence>
<dbReference type="Pfam" id="PF00589">
    <property type="entry name" value="Phage_integrase"/>
    <property type="match status" value="1"/>
</dbReference>
<dbReference type="Gene3D" id="1.10.150.130">
    <property type="match status" value="1"/>
</dbReference>
<dbReference type="InterPro" id="IPR025166">
    <property type="entry name" value="Integrase_DNA_bind_dom"/>
</dbReference>
<dbReference type="InterPro" id="IPR010998">
    <property type="entry name" value="Integrase_recombinase_N"/>
</dbReference>
<evidence type="ECO:0000256" key="5">
    <source>
        <dbReference type="PROSITE-ProRule" id="PRU01248"/>
    </source>
</evidence>
<keyword evidence="4" id="KW-0233">DNA recombination</keyword>
<name>A0A3M6QUV2_9BURK</name>
<keyword evidence="9" id="KW-1185">Reference proteome</keyword>
<comment type="caution">
    <text evidence="8">The sequence shown here is derived from an EMBL/GenBank/DDBJ whole genome shotgun (WGS) entry which is preliminary data.</text>
</comment>
<dbReference type="Gene3D" id="3.30.160.390">
    <property type="entry name" value="Integrase, DNA-binding domain"/>
    <property type="match status" value="1"/>
</dbReference>
<dbReference type="CDD" id="cd00801">
    <property type="entry name" value="INT_P4_C"/>
    <property type="match status" value="1"/>
</dbReference>
<dbReference type="InterPro" id="IPR050808">
    <property type="entry name" value="Phage_Integrase"/>
</dbReference>
<feature type="domain" description="Tyr recombinase" evidence="6">
    <location>
        <begin position="206"/>
        <end position="398"/>
    </location>
</feature>
<keyword evidence="2" id="KW-0229">DNA integration</keyword>
<dbReference type="GO" id="GO:0003677">
    <property type="term" value="F:DNA binding"/>
    <property type="evidence" value="ECO:0007669"/>
    <property type="project" value="UniProtKB-UniRule"/>
</dbReference>
<dbReference type="GO" id="GO:0006310">
    <property type="term" value="P:DNA recombination"/>
    <property type="evidence" value="ECO:0007669"/>
    <property type="project" value="UniProtKB-KW"/>
</dbReference>
<dbReference type="InterPro" id="IPR053876">
    <property type="entry name" value="Phage_int_M"/>
</dbReference>
<gene>
    <name evidence="8" type="ORF">D8I35_09590</name>
</gene>